<dbReference type="InterPro" id="IPR032466">
    <property type="entry name" value="Metal_Hydrolase"/>
</dbReference>
<evidence type="ECO:0000256" key="8">
    <source>
        <dbReference type="ARBA" id="ARBA00060590"/>
    </source>
</evidence>
<name>A0A7D7MB98_PLAMR</name>
<dbReference type="EC" id="3.5.1.25" evidence="2"/>
<evidence type="ECO:0000313" key="13">
    <source>
        <dbReference type="EMBL" id="QMT18117.1"/>
    </source>
</evidence>
<comment type="catalytic activity">
    <reaction evidence="7">
        <text>N-acetyl-D-glucosamine 6-phosphate + H2O = D-glucosamine 6-phosphate + acetate</text>
        <dbReference type="Rhea" id="RHEA:22936"/>
        <dbReference type="ChEBI" id="CHEBI:15377"/>
        <dbReference type="ChEBI" id="CHEBI:30089"/>
        <dbReference type="ChEBI" id="CHEBI:57513"/>
        <dbReference type="ChEBI" id="CHEBI:58725"/>
        <dbReference type="EC" id="3.5.1.25"/>
    </reaction>
</comment>
<dbReference type="Proteomes" id="UP000514716">
    <property type="component" value="Chromosome"/>
</dbReference>
<dbReference type="InterPro" id="IPR003764">
    <property type="entry name" value="GlcNAc_6-P_deAcase"/>
</dbReference>
<evidence type="ECO:0000256" key="11">
    <source>
        <dbReference type="PIRSR" id="PIRSR038994-3"/>
    </source>
</evidence>
<dbReference type="GO" id="GO:0008448">
    <property type="term" value="F:N-acetylglucosamine-6-phosphate deacetylase activity"/>
    <property type="evidence" value="ECO:0007669"/>
    <property type="project" value="UniProtKB-EC"/>
</dbReference>
<keyword evidence="14" id="KW-1185">Reference proteome</keyword>
<evidence type="ECO:0000256" key="1">
    <source>
        <dbReference type="ARBA" id="ARBA00010716"/>
    </source>
</evidence>
<dbReference type="Pfam" id="PF01979">
    <property type="entry name" value="Amidohydro_1"/>
    <property type="match status" value="1"/>
</dbReference>
<keyword evidence="6 9" id="KW-0119">Carbohydrate metabolism</keyword>
<gene>
    <name evidence="13" type="primary">nagA</name>
    <name evidence="13" type="ORF">H1Q58_03600</name>
</gene>
<dbReference type="GO" id="GO:0046872">
    <property type="term" value="F:metal ion binding"/>
    <property type="evidence" value="ECO:0007669"/>
    <property type="project" value="UniProtKB-KW"/>
</dbReference>
<comment type="pathway">
    <text evidence="8">Amino-sugar metabolism; N-acetylneuraminate degradation; D-fructose 6-phosphate from N-acetylneuraminate: step 4/5.</text>
</comment>
<organism evidence="13 14">
    <name type="scientific">Planococcus maritimus</name>
    <dbReference type="NCBI Taxonomy" id="192421"/>
    <lineage>
        <taxon>Bacteria</taxon>
        <taxon>Bacillati</taxon>
        <taxon>Bacillota</taxon>
        <taxon>Bacilli</taxon>
        <taxon>Bacillales</taxon>
        <taxon>Caryophanaceae</taxon>
        <taxon>Planococcus</taxon>
    </lineage>
</organism>
<evidence type="ECO:0000256" key="4">
    <source>
        <dbReference type="ARBA" id="ARBA00022723"/>
    </source>
</evidence>
<feature type="binding site" evidence="11">
    <location>
        <position position="198"/>
    </location>
    <ligand>
        <name>Zn(2+)</name>
        <dbReference type="ChEBI" id="CHEBI:29105"/>
    </ligand>
</feature>
<dbReference type="SUPFAM" id="SSF51556">
    <property type="entry name" value="Metallo-dependent hydrolases"/>
    <property type="match status" value="1"/>
</dbReference>
<dbReference type="PANTHER" id="PTHR11113">
    <property type="entry name" value="N-ACETYLGLUCOSAMINE-6-PHOSPHATE DEACETYLASE"/>
    <property type="match status" value="1"/>
</dbReference>
<feature type="active site" description="Proton donor/acceptor" evidence="10">
    <location>
        <position position="277"/>
    </location>
</feature>
<reference evidence="13 14" key="1">
    <citation type="submission" date="2020-07" db="EMBL/GenBank/DDBJ databases">
        <title>Screening of a cold-adapted Planococcus bacterium producing protease in traditional shrimp paste and protease identification by genome sequencing.</title>
        <authorList>
            <person name="Gao R."/>
            <person name="Leng W."/>
            <person name="Chu Q."/>
            <person name="Wu X."/>
            <person name="Liu H."/>
            <person name="Li X."/>
        </authorList>
    </citation>
    <scope>NUCLEOTIDE SEQUENCE [LARGE SCALE GENOMIC DNA]</scope>
    <source>
        <strain evidence="13 14">XJ11</strain>
    </source>
</reference>
<dbReference type="KEGG" id="pdec:H1Q58_03600"/>
<keyword evidence="5 9" id="KW-0378">Hydrolase</keyword>
<dbReference type="Gene3D" id="3.20.20.140">
    <property type="entry name" value="Metal-dependent hydrolases"/>
    <property type="match status" value="1"/>
</dbReference>
<evidence type="ECO:0000256" key="6">
    <source>
        <dbReference type="ARBA" id="ARBA00023277"/>
    </source>
</evidence>
<protein>
    <recommendedName>
        <fullName evidence="3">N-acetylglucosamine-6-phosphate deacetylase</fullName>
        <ecNumber evidence="2">3.5.1.25</ecNumber>
    </recommendedName>
</protein>
<evidence type="ECO:0000256" key="5">
    <source>
        <dbReference type="ARBA" id="ARBA00022801"/>
    </source>
</evidence>
<evidence type="ECO:0000313" key="14">
    <source>
        <dbReference type="Proteomes" id="UP000514716"/>
    </source>
</evidence>
<dbReference type="CDD" id="cd00854">
    <property type="entry name" value="NagA"/>
    <property type="match status" value="1"/>
</dbReference>
<comment type="cofactor">
    <cofactor evidence="11">
        <name>a divalent metal cation</name>
        <dbReference type="ChEBI" id="CHEBI:60240"/>
    </cofactor>
    <text evidence="11">Binds 1 divalent metal cation per subunit.</text>
</comment>
<dbReference type="SUPFAM" id="SSF51338">
    <property type="entry name" value="Composite domain of metallo-dependent hydrolases"/>
    <property type="match status" value="1"/>
</dbReference>
<comment type="similarity">
    <text evidence="1 9">Belongs to the metallo-dependent hydrolases superfamily. NagA family.</text>
</comment>
<evidence type="ECO:0000256" key="10">
    <source>
        <dbReference type="PIRSR" id="PIRSR038994-1"/>
    </source>
</evidence>
<dbReference type="Gene3D" id="2.30.40.10">
    <property type="entry name" value="Urease, subunit C, domain 1"/>
    <property type="match status" value="1"/>
</dbReference>
<dbReference type="PIRSF" id="PIRSF038994">
    <property type="entry name" value="NagA"/>
    <property type="match status" value="1"/>
</dbReference>
<dbReference type="GO" id="GO:0006046">
    <property type="term" value="P:N-acetylglucosamine catabolic process"/>
    <property type="evidence" value="ECO:0007669"/>
    <property type="project" value="TreeGrafter"/>
</dbReference>
<dbReference type="EMBL" id="CP059540">
    <property type="protein sequence ID" value="QMT18117.1"/>
    <property type="molecule type" value="Genomic_DNA"/>
</dbReference>
<dbReference type="PANTHER" id="PTHR11113:SF14">
    <property type="entry name" value="N-ACETYLGLUCOSAMINE-6-PHOSPHATE DEACETYLASE"/>
    <property type="match status" value="1"/>
</dbReference>
<dbReference type="FunFam" id="3.20.20.140:FF:000004">
    <property type="entry name" value="N-acetylglucosamine-6-phosphate deacetylase"/>
    <property type="match status" value="1"/>
</dbReference>
<evidence type="ECO:0000256" key="3">
    <source>
        <dbReference type="ARBA" id="ARBA00018029"/>
    </source>
</evidence>
<dbReference type="AlphaFoldDB" id="A0A7D7MB98"/>
<feature type="domain" description="Amidohydrolase-related" evidence="12">
    <location>
        <begin position="54"/>
        <end position="381"/>
    </location>
</feature>
<sequence>MSPTVLISNVTVVGAGAENRTADLFLQDGKIKDIGHNLSRKADMEIDGSDKNWVVLPGFIDVHIHGASGFDTMDATPEALGGLASSLPKEGTTSFLATTMTQSDEAISKALQNASTFQASDRQAEMLGVHVEGPFISPEMAGAQPPEHIVPPSLALFEKWQELSGKRIKQVTIAPEADGGIEFIEALSAEGIVASIGHSNATLEQVQEAIEAGASQVTHLYNQMSPFHHRSPGVVGAAFLERALSVELIADFVHSHQQSVRLAYEQIGASRLLLITDAMRAKGLAPGTYDLGGQDVQVSERDARLPNGALAGSVLTMEGAVKNVKAVTNCTWAELAAMTSGNAARQLGLNHKGVIAAGKDADLVILDEEANVVMTICRGNISYAKEELQ</sequence>
<dbReference type="InterPro" id="IPR011059">
    <property type="entry name" value="Metal-dep_hydrolase_composite"/>
</dbReference>
<dbReference type="RefSeq" id="WP_182092765.1">
    <property type="nucleotide sequence ID" value="NZ_CP059540.1"/>
</dbReference>
<dbReference type="NCBIfam" id="TIGR00221">
    <property type="entry name" value="nagA"/>
    <property type="match status" value="1"/>
</dbReference>
<feature type="binding site" evidence="11">
    <location>
        <position position="132"/>
    </location>
    <ligand>
        <name>Zn(2+)</name>
        <dbReference type="ChEBI" id="CHEBI:29105"/>
    </ligand>
</feature>
<evidence type="ECO:0000259" key="12">
    <source>
        <dbReference type="Pfam" id="PF01979"/>
    </source>
</evidence>
<keyword evidence="4 11" id="KW-0479">Metal-binding</keyword>
<dbReference type="InterPro" id="IPR006680">
    <property type="entry name" value="Amidohydro-rel"/>
</dbReference>
<evidence type="ECO:0000256" key="2">
    <source>
        <dbReference type="ARBA" id="ARBA00011899"/>
    </source>
</evidence>
<evidence type="ECO:0000256" key="9">
    <source>
        <dbReference type="PIRNR" id="PIRNR038994"/>
    </source>
</evidence>
<feature type="binding site" evidence="11">
    <location>
        <position position="219"/>
    </location>
    <ligand>
        <name>Zn(2+)</name>
        <dbReference type="ChEBI" id="CHEBI:29105"/>
    </ligand>
</feature>
<evidence type="ECO:0000256" key="7">
    <source>
        <dbReference type="ARBA" id="ARBA00047647"/>
    </source>
</evidence>
<proteinExistence type="inferred from homology"/>
<accession>A0A7D7MB98</accession>